<dbReference type="InterPro" id="IPR044085">
    <property type="entry name" value="MglB-like_PBP1"/>
</dbReference>
<dbReference type="Gene3D" id="3.40.50.2300">
    <property type="match status" value="2"/>
</dbReference>
<evidence type="ECO:0000313" key="11">
    <source>
        <dbReference type="Proteomes" id="UP000265930"/>
    </source>
</evidence>
<comment type="similarity">
    <text evidence="2">Belongs to the bacterial solute-binding protein 2 family.</text>
</comment>
<dbReference type="InterPro" id="IPR025997">
    <property type="entry name" value="SBP_2_dom"/>
</dbReference>
<evidence type="ECO:0000256" key="1">
    <source>
        <dbReference type="ARBA" id="ARBA00004196"/>
    </source>
</evidence>
<organism evidence="8 10">
    <name type="scientific">Clostridium chromiireducens</name>
    <dbReference type="NCBI Taxonomy" id="225345"/>
    <lineage>
        <taxon>Bacteria</taxon>
        <taxon>Bacillati</taxon>
        <taxon>Bacillota</taxon>
        <taxon>Clostridia</taxon>
        <taxon>Eubacteriales</taxon>
        <taxon>Clostridiaceae</taxon>
        <taxon>Clostridium</taxon>
    </lineage>
</organism>
<evidence type="ECO:0000313" key="9">
    <source>
        <dbReference type="EMBL" id="RII35712.1"/>
    </source>
</evidence>
<evidence type="ECO:0000256" key="2">
    <source>
        <dbReference type="ARBA" id="ARBA00007639"/>
    </source>
</evidence>
<dbReference type="EMBL" id="MZGT01000015">
    <property type="protein sequence ID" value="OPJ63902.1"/>
    <property type="molecule type" value="Genomic_DNA"/>
</dbReference>
<protein>
    <recommendedName>
        <fullName evidence="6">D-galactose/methyl-galactoside binding periplasmic protein MglB</fullName>
    </recommendedName>
</protein>
<keyword evidence="3" id="KW-0479">Metal-binding</keyword>
<dbReference type="GO" id="GO:0030246">
    <property type="term" value="F:carbohydrate binding"/>
    <property type="evidence" value="ECO:0007669"/>
    <property type="project" value="InterPro"/>
</dbReference>
<comment type="subcellular location">
    <subcellularLocation>
        <location evidence="1">Cell envelope</location>
    </subcellularLocation>
</comment>
<evidence type="ECO:0000256" key="4">
    <source>
        <dbReference type="ARBA" id="ARBA00022729"/>
    </source>
</evidence>
<dbReference type="EMBL" id="QXDJ01000002">
    <property type="protein sequence ID" value="RII35712.1"/>
    <property type="molecule type" value="Genomic_DNA"/>
</dbReference>
<dbReference type="GO" id="GO:0046872">
    <property type="term" value="F:metal ion binding"/>
    <property type="evidence" value="ECO:0007669"/>
    <property type="project" value="UniProtKB-KW"/>
</dbReference>
<comment type="caution">
    <text evidence="8">The sequence shown here is derived from an EMBL/GenBank/DDBJ whole genome shotgun (WGS) entry which is preliminary data.</text>
</comment>
<dbReference type="CDD" id="cd01539">
    <property type="entry name" value="PBP1_GGBP"/>
    <property type="match status" value="1"/>
</dbReference>
<evidence type="ECO:0000256" key="6">
    <source>
        <dbReference type="ARBA" id="ARBA00034344"/>
    </source>
</evidence>
<sequence length="346" mass="38765">MKILNKLLLLLTVFILFFRNIENTSYAYNFSIQKPIRAAVFLDNFNDLFISAAKESLENIQKENQNSIEFTFFDSKGNQVTENENIDIALNESFDLFVVNPITTKVEEIENTLNKIMKSNIPLIIYLPAVSSIMNVIRPYQRAVIITGDVEQGGILEGKVLADAWNSNREIMDKNSDNVMQYVMLQGKSNNISTIAKTKYSIRALNEDEIKTQELLSTVCNWSKDCAKTTIESSFLALGNKIEAIISNNDDMAIGAIEALQKYGFNKGGNSKFIPVVGIGASLKAKELVDKGFMTGLIVEDLQTQAKAIYEVGMNLVYGKNPISGTNFKFDETGITIKIPYYKYTK</sequence>
<dbReference type="Proteomes" id="UP000265930">
    <property type="component" value="Unassembled WGS sequence"/>
</dbReference>
<name>A0A1V4IV37_9CLOT</name>
<dbReference type="PANTHER" id="PTHR46847">
    <property type="entry name" value="D-ALLOSE-BINDING PERIPLASMIC PROTEIN-RELATED"/>
    <property type="match status" value="1"/>
</dbReference>
<dbReference type="AlphaFoldDB" id="A0A1V4IV37"/>
<dbReference type="Proteomes" id="UP000191056">
    <property type="component" value="Unassembled WGS sequence"/>
</dbReference>
<reference evidence="9 11" key="2">
    <citation type="submission" date="2018-08" db="EMBL/GenBank/DDBJ databases">
        <title>Genome of Clostridium chromiireducens C1, DSM12136.</title>
        <authorList>
            <person name="Xing M."/>
            <person name="Wei Y."/>
            <person name="Ang E.L."/>
            <person name="Zhao H."/>
            <person name="Zhang Y."/>
        </authorList>
    </citation>
    <scope>NUCLEOTIDE SEQUENCE [LARGE SCALE GENOMIC DNA]</scope>
    <source>
        <strain evidence="9 11">C1</strain>
    </source>
</reference>
<reference evidence="8 10" key="1">
    <citation type="submission" date="2017-03" db="EMBL/GenBank/DDBJ databases">
        <title>Genome sequence of Clostridium chromiireducens DSM 23318.</title>
        <authorList>
            <person name="Poehlein A."/>
            <person name="Daniel R."/>
        </authorList>
    </citation>
    <scope>NUCLEOTIDE SEQUENCE [LARGE SCALE GENOMIC DNA]</scope>
    <source>
        <strain evidence="8 10">DSM 23318</strain>
    </source>
</reference>
<dbReference type="SUPFAM" id="SSF53822">
    <property type="entry name" value="Periplasmic binding protein-like I"/>
    <property type="match status" value="1"/>
</dbReference>
<evidence type="ECO:0000313" key="8">
    <source>
        <dbReference type="EMBL" id="OPJ63902.1"/>
    </source>
</evidence>
<dbReference type="GO" id="GO:0030313">
    <property type="term" value="C:cell envelope"/>
    <property type="evidence" value="ECO:0007669"/>
    <property type="project" value="UniProtKB-SubCell"/>
</dbReference>
<comment type="subunit">
    <text evidence="5">The ABC transporter complex is composed of one ATP-binding protein (MglA), two transmembrane proteins (MglC) and a solute-binding protein (MglB).</text>
</comment>
<evidence type="ECO:0000256" key="5">
    <source>
        <dbReference type="ARBA" id="ARBA00034323"/>
    </source>
</evidence>
<dbReference type="InterPro" id="IPR028082">
    <property type="entry name" value="Peripla_BP_I"/>
</dbReference>
<dbReference type="Pfam" id="PF13407">
    <property type="entry name" value="Peripla_BP_4"/>
    <property type="match status" value="1"/>
</dbReference>
<keyword evidence="10" id="KW-1185">Reference proteome</keyword>
<keyword evidence="4" id="KW-0732">Signal</keyword>
<proteinExistence type="inferred from homology"/>
<dbReference type="STRING" id="225345.CLCHR_14210"/>
<evidence type="ECO:0000313" key="10">
    <source>
        <dbReference type="Proteomes" id="UP000191056"/>
    </source>
</evidence>
<accession>A0A1V4IV37</accession>
<evidence type="ECO:0000259" key="7">
    <source>
        <dbReference type="Pfam" id="PF13407"/>
    </source>
</evidence>
<dbReference type="RefSeq" id="WP_079438993.1">
    <property type="nucleotide sequence ID" value="NZ_MZGT01000015.1"/>
</dbReference>
<dbReference type="PANTHER" id="PTHR46847:SF1">
    <property type="entry name" value="D-ALLOSE-BINDING PERIPLASMIC PROTEIN-RELATED"/>
    <property type="match status" value="1"/>
</dbReference>
<dbReference type="OrthoDB" id="9814427at2"/>
<evidence type="ECO:0000256" key="3">
    <source>
        <dbReference type="ARBA" id="ARBA00022723"/>
    </source>
</evidence>
<feature type="domain" description="Periplasmic binding protein" evidence="7">
    <location>
        <begin position="39"/>
        <end position="320"/>
    </location>
</feature>
<gene>
    <name evidence="8" type="primary">mglB_4</name>
    <name evidence="8" type="ORF">CLCHR_14210</name>
    <name evidence="9" type="ORF">D2A34_11120</name>
</gene>